<evidence type="ECO:0000256" key="2">
    <source>
        <dbReference type="ARBA" id="ARBA00022840"/>
    </source>
</evidence>
<dbReference type="InterPro" id="IPR003593">
    <property type="entry name" value="AAA+_ATPase"/>
</dbReference>
<evidence type="ECO:0000256" key="1">
    <source>
        <dbReference type="ARBA" id="ARBA00022741"/>
    </source>
</evidence>
<evidence type="ECO:0000259" key="3">
    <source>
        <dbReference type="PROSITE" id="PS50893"/>
    </source>
</evidence>
<dbReference type="Proteomes" id="UP001431429">
    <property type="component" value="Unassembled WGS sequence"/>
</dbReference>
<accession>A0ABT0UJR8</accession>
<sequence>MSERDPPGHGAGIAVVGLACRVPGAQSPQELWRLLLDGRRADGRAPDGRFDPSAIPPGLRQQSVQGSYLGDVARFDAELFVIPEREATTMDPHQRWALELGWAALEDAARPGAPTVEFQAVTFGYEPDRPVLRELSFSAAPGTLTALVGPSGAGKSTVLSLLARFYDLAPGEGTVLVGGRDIRHLGTETLMRQLSLVSQDPYLFEDTIENNIALARPGASRDELERVARLARVDEIIQRLPDGWETRVGEGGSTLSGGEEQRVSIARALLKDAPIVLLDEVTSSLDAQNERLVQQAITQLAEDRTVLVVAHRLQTVRGADHIIVLDEGRMTESGTHTALLEHNGTYRRFVELREQADSWTLTPR</sequence>
<dbReference type="Gene3D" id="3.40.50.300">
    <property type="entry name" value="P-loop containing nucleotide triphosphate hydrolases"/>
    <property type="match status" value="1"/>
</dbReference>
<dbReference type="Pfam" id="PF00109">
    <property type="entry name" value="ketoacyl-synt"/>
    <property type="match status" value="1"/>
</dbReference>
<dbReference type="InterPro" id="IPR027417">
    <property type="entry name" value="P-loop_NTPase"/>
</dbReference>
<comment type="caution">
    <text evidence="4">The sequence shown here is derived from an EMBL/GenBank/DDBJ whole genome shotgun (WGS) entry which is preliminary data.</text>
</comment>
<dbReference type="Pfam" id="PF00005">
    <property type="entry name" value="ABC_tran"/>
    <property type="match status" value="1"/>
</dbReference>
<protein>
    <submittedName>
        <fullName evidence="4">ATP-binding cassette domain-containing protein</fullName>
    </submittedName>
</protein>
<reference evidence="4" key="1">
    <citation type="submission" date="2022-06" db="EMBL/GenBank/DDBJ databases">
        <title>Genome public.</title>
        <authorList>
            <person name="Sun Q."/>
        </authorList>
    </citation>
    <scope>NUCLEOTIDE SEQUENCE</scope>
    <source>
        <strain evidence="4">CWNU-1</strain>
    </source>
</reference>
<keyword evidence="1" id="KW-0547">Nucleotide-binding</keyword>
<dbReference type="SMART" id="SM00825">
    <property type="entry name" value="PKS_KS"/>
    <property type="match status" value="1"/>
</dbReference>
<dbReference type="SUPFAM" id="SSF52540">
    <property type="entry name" value="P-loop containing nucleoside triphosphate hydrolases"/>
    <property type="match status" value="1"/>
</dbReference>
<gene>
    <name evidence="4" type="ORF">NBG84_08045</name>
</gene>
<dbReference type="PANTHER" id="PTHR43394:SF1">
    <property type="entry name" value="ATP-BINDING CASSETTE SUB-FAMILY B MEMBER 10, MITOCHONDRIAL"/>
    <property type="match status" value="1"/>
</dbReference>
<feature type="domain" description="ABC transporter" evidence="3">
    <location>
        <begin position="116"/>
        <end position="352"/>
    </location>
</feature>
<dbReference type="InterPro" id="IPR039421">
    <property type="entry name" value="Type_1_exporter"/>
</dbReference>
<proteinExistence type="predicted"/>
<dbReference type="InterPro" id="IPR020841">
    <property type="entry name" value="PKS_Beta-ketoAc_synthase_dom"/>
</dbReference>
<dbReference type="PANTHER" id="PTHR43394">
    <property type="entry name" value="ATP-DEPENDENT PERMEASE MDL1, MITOCHONDRIAL"/>
    <property type="match status" value="1"/>
</dbReference>
<dbReference type="SMART" id="SM00382">
    <property type="entry name" value="AAA"/>
    <property type="match status" value="1"/>
</dbReference>
<dbReference type="SUPFAM" id="SSF53901">
    <property type="entry name" value="Thiolase-like"/>
    <property type="match status" value="1"/>
</dbReference>
<evidence type="ECO:0000313" key="4">
    <source>
        <dbReference type="EMBL" id="MCM2388254.1"/>
    </source>
</evidence>
<keyword evidence="5" id="KW-1185">Reference proteome</keyword>
<dbReference type="PROSITE" id="PS50893">
    <property type="entry name" value="ABC_TRANSPORTER_2"/>
    <property type="match status" value="1"/>
</dbReference>
<dbReference type="Gene3D" id="3.40.47.10">
    <property type="match status" value="1"/>
</dbReference>
<name>A0ABT0UJR8_9ACTN</name>
<dbReference type="PROSITE" id="PS51257">
    <property type="entry name" value="PROKAR_LIPOPROTEIN"/>
    <property type="match status" value="1"/>
</dbReference>
<dbReference type="RefSeq" id="WP_250918598.1">
    <property type="nucleotide sequence ID" value="NZ_JAMQAW010000007.1"/>
</dbReference>
<keyword evidence="2 4" id="KW-0067">ATP-binding</keyword>
<dbReference type="GO" id="GO:0005524">
    <property type="term" value="F:ATP binding"/>
    <property type="evidence" value="ECO:0007669"/>
    <property type="project" value="UniProtKB-KW"/>
</dbReference>
<dbReference type="InterPro" id="IPR003439">
    <property type="entry name" value="ABC_transporter-like_ATP-bd"/>
</dbReference>
<evidence type="ECO:0000313" key="5">
    <source>
        <dbReference type="Proteomes" id="UP001431429"/>
    </source>
</evidence>
<dbReference type="EMBL" id="JAMQAW010000007">
    <property type="protein sequence ID" value="MCM2388254.1"/>
    <property type="molecule type" value="Genomic_DNA"/>
</dbReference>
<dbReference type="InterPro" id="IPR014030">
    <property type="entry name" value="Ketoacyl_synth_N"/>
</dbReference>
<dbReference type="InterPro" id="IPR016039">
    <property type="entry name" value="Thiolase-like"/>
</dbReference>
<organism evidence="4 5">
    <name type="scientific">Streptomyces albipurpureus</name>
    <dbReference type="NCBI Taxonomy" id="2897419"/>
    <lineage>
        <taxon>Bacteria</taxon>
        <taxon>Bacillati</taxon>
        <taxon>Actinomycetota</taxon>
        <taxon>Actinomycetes</taxon>
        <taxon>Kitasatosporales</taxon>
        <taxon>Streptomycetaceae</taxon>
        <taxon>Streptomyces</taxon>
    </lineage>
</organism>